<sequence>MPWFSKVTPIYDAWTPGSAAAGSMMNVGTSSTPSLQIWYPMSETDSLVTLR</sequence>
<protein>
    <submittedName>
        <fullName evidence="1">Beta-glucosidase-like glycosyl hydrolase</fullName>
    </submittedName>
</protein>
<evidence type="ECO:0000313" key="1">
    <source>
        <dbReference type="EMBL" id="KOB63501.1"/>
    </source>
</evidence>
<comment type="caution">
    <text evidence="1">The sequence shown here is derived from an EMBL/GenBank/DDBJ whole genome shotgun (WGS) entry which is preliminary data.</text>
</comment>
<dbReference type="EMBL" id="JTDY01009445">
    <property type="protein sequence ID" value="KOB63501.1"/>
    <property type="molecule type" value="Genomic_DNA"/>
</dbReference>
<dbReference type="GO" id="GO:0016787">
    <property type="term" value="F:hydrolase activity"/>
    <property type="evidence" value="ECO:0007669"/>
    <property type="project" value="UniProtKB-KW"/>
</dbReference>
<proteinExistence type="predicted"/>
<gene>
    <name evidence="1" type="ORF">OBRU01_24817</name>
</gene>
<organism evidence="1 2">
    <name type="scientific">Operophtera brumata</name>
    <name type="common">Winter moth</name>
    <name type="synonym">Phalaena brumata</name>
    <dbReference type="NCBI Taxonomy" id="104452"/>
    <lineage>
        <taxon>Eukaryota</taxon>
        <taxon>Metazoa</taxon>
        <taxon>Ecdysozoa</taxon>
        <taxon>Arthropoda</taxon>
        <taxon>Hexapoda</taxon>
        <taxon>Insecta</taxon>
        <taxon>Pterygota</taxon>
        <taxon>Neoptera</taxon>
        <taxon>Endopterygota</taxon>
        <taxon>Lepidoptera</taxon>
        <taxon>Glossata</taxon>
        <taxon>Ditrysia</taxon>
        <taxon>Geometroidea</taxon>
        <taxon>Geometridae</taxon>
        <taxon>Larentiinae</taxon>
        <taxon>Operophtera</taxon>
    </lineage>
</organism>
<dbReference type="Proteomes" id="UP000037510">
    <property type="component" value="Unassembled WGS sequence"/>
</dbReference>
<keyword evidence="1" id="KW-0378">Hydrolase</keyword>
<evidence type="ECO:0000313" key="2">
    <source>
        <dbReference type="Proteomes" id="UP000037510"/>
    </source>
</evidence>
<accession>A0A0L7KKA2</accession>
<keyword evidence="2" id="KW-1185">Reference proteome</keyword>
<reference evidence="1 2" key="1">
    <citation type="journal article" date="2015" name="Genome Biol. Evol.">
        <title>The genome of winter moth (Operophtera brumata) provides a genomic perspective on sexual dimorphism and phenology.</title>
        <authorList>
            <person name="Derks M.F."/>
            <person name="Smit S."/>
            <person name="Salis L."/>
            <person name="Schijlen E."/>
            <person name="Bossers A."/>
            <person name="Mateman C."/>
            <person name="Pijl A.S."/>
            <person name="de Ridder D."/>
            <person name="Groenen M.A."/>
            <person name="Visser M.E."/>
            <person name="Megens H.J."/>
        </authorList>
    </citation>
    <scope>NUCLEOTIDE SEQUENCE [LARGE SCALE GENOMIC DNA]</scope>
    <source>
        <strain evidence="1">WM2013NL</strain>
        <tissue evidence="1">Head and thorax</tissue>
    </source>
</reference>
<name>A0A0L7KKA2_OPEBR</name>
<feature type="non-terminal residue" evidence="1">
    <location>
        <position position="51"/>
    </location>
</feature>
<feature type="non-terminal residue" evidence="1">
    <location>
        <position position="1"/>
    </location>
</feature>
<dbReference type="AlphaFoldDB" id="A0A0L7KKA2"/>